<dbReference type="InterPro" id="IPR010285">
    <property type="entry name" value="DNA_helicase_pif1-like_DEAD"/>
</dbReference>
<reference evidence="4 5" key="1">
    <citation type="journal article" date="2019" name="Commun. Biol.">
        <title>The bagworm genome reveals a unique fibroin gene that provides high tensile strength.</title>
        <authorList>
            <person name="Kono N."/>
            <person name="Nakamura H."/>
            <person name="Ohtoshi R."/>
            <person name="Tomita M."/>
            <person name="Numata K."/>
            <person name="Arakawa K."/>
        </authorList>
    </citation>
    <scope>NUCLEOTIDE SEQUENCE [LARGE SCALE GENOMIC DNA]</scope>
</reference>
<evidence type="ECO:0000313" key="5">
    <source>
        <dbReference type="Proteomes" id="UP000299102"/>
    </source>
</evidence>
<dbReference type="GO" id="GO:0006310">
    <property type="term" value="P:DNA recombination"/>
    <property type="evidence" value="ECO:0007669"/>
    <property type="project" value="UniProtKB-KW"/>
</dbReference>
<comment type="similarity">
    <text evidence="1">Belongs to the helicase family.</text>
</comment>
<dbReference type="PANTHER" id="PTHR10492:SF57">
    <property type="entry name" value="ATP-DEPENDENT DNA HELICASE"/>
    <property type="match status" value="1"/>
</dbReference>
<keyword evidence="1" id="KW-0227">DNA damage</keyword>
<gene>
    <name evidence="4" type="ORF">EVAR_18451_1</name>
</gene>
<dbReference type="OrthoDB" id="272985at2759"/>
<dbReference type="Proteomes" id="UP000299102">
    <property type="component" value="Unassembled WGS sequence"/>
</dbReference>
<organism evidence="4 5">
    <name type="scientific">Eumeta variegata</name>
    <name type="common">Bagworm moth</name>
    <name type="synonym">Eumeta japonica</name>
    <dbReference type="NCBI Taxonomy" id="151549"/>
    <lineage>
        <taxon>Eukaryota</taxon>
        <taxon>Metazoa</taxon>
        <taxon>Ecdysozoa</taxon>
        <taxon>Arthropoda</taxon>
        <taxon>Hexapoda</taxon>
        <taxon>Insecta</taxon>
        <taxon>Pterygota</taxon>
        <taxon>Neoptera</taxon>
        <taxon>Endopterygota</taxon>
        <taxon>Lepidoptera</taxon>
        <taxon>Glossata</taxon>
        <taxon>Ditrysia</taxon>
        <taxon>Tineoidea</taxon>
        <taxon>Psychidae</taxon>
        <taxon>Oiketicinae</taxon>
        <taxon>Eumeta</taxon>
    </lineage>
</organism>
<dbReference type="GO" id="GO:0016887">
    <property type="term" value="F:ATP hydrolysis activity"/>
    <property type="evidence" value="ECO:0007669"/>
    <property type="project" value="RHEA"/>
</dbReference>
<sequence length="256" mass="28046">MIHRAHVEALDRTLEILETVIKSWVGLRLCLLGLSPNLTGNSKGTRADIVKACLKSSPLWKFVNILKLSTNMRAHLGGGSITFPSKLLSVGDGKIPHSNNKIEIDCDLGVKVGNIEELITKVYPDISQIENKDHQWMCQRAILAARNSNVDEINDIILSKLPGDIVTYTSIDTVMDQEDVVNYPQEFLNSLNPSGLPPHSLNLKIGAPIILLRNLKPPNLCNGTRLQVKFLRNNVIVAIVLTGPAVGQTVLIPASQ</sequence>
<evidence type="ECO:0000259" key="3">
    <source>
        <dbReference type="Pfam" id="PF21530"/>
    </source>
</evidence>
<keyword evidence="1" id="KW-0547">Nucleotide-binding</keyword>
<comment type="cofactor">
    <cofactor evidence="1">
        <name>Mg(2+)</name>
        <dbReference type="ChEBI" id="CHEBI:18420"/>
    </cofactor>
</comment>
<accession>A0A4C1V0Z3</accession>
<evidence type="ECO:0000259" key="2">
    <source>
        <dbReference type="Pfam" id="PF05970"/>
    </source>
</evidence>
<dbReference type="GO" id="GO:0000723">
    <property type="term" value="P:telomere maintenance"/>
    <property type="evidence" value="ECO:0007669"/>
    <property type="project" value="InterPro"/>
</dbReference>
<proteinExistence type="inferred from homology"/>
<feature type="domain" description="DNA helicase Pif1-like DEAD-box helicase" evidence="2">
    <location>
        <begin position="1"/>
        <end position="100"/>
    </location>
</feature>
<dbReference type="SUPFAM" id="SSF52540">
    <property type="entry name" value="P-loop containing nucleoside triphosphate hydrolases"/>
    <property type="match status" value="1"/>
</dbReference>
<name>A0A4C1V0Z3_EUMVA</name>
<dbReference type="GO" id="GO:0005524">
    <property type="term" value="F:ATP binding"/>
    <property type="evidence" value="ECO:0007669"/>
    <property type="project" value="UniProtKB-KW"/>
</dbReference>
<keyword evidence="1" id="KW-0234">DNA repair</keyword>
<dbReference type="PANTHER" id="PTHR10492">
    <property type="match status" value="1"/>
</dbReference>
<comment type="caution">
    <text evidence="4">The sequence shown here is derived from an EMBL/GenBank/DDBJ whole genome shotgun (WGS) entry which is preliminary data.</text>
</comment>
<dbReference type="GO" id="GO:0006281">
    <property type="term" value="P:DNA repair"/>
    <property type="evidence" value="ECO:0007669"/>
    <property type="project" value="UniProtKB-KW"/>
</dbReference>
<keyword evidence="1" id="KW-0378">Hydrolase</keyword>
<protein>
    <recommendedName>
        <fullName evidence="1">ATP-dependent DNA helicase</fullName>
        <ecNumber evidence="1">5.6.2.3</ecNumber>
    </recommendedName>
</protein>
<dbReference type="GO" id="GO:0043139">
    <property type="term" value="F:5'-3' DNA helicase activity"/>
    <property type="evidence" value="ECO:0007669"/>
    <property type="project" value="UniProtKB-EC"/>
</dbReference>
<keyword evidence="5" id="KW-1185">Reference proteome</keyword>
<keyword evidence="1" id="KW-0233">DNA recombination</keyword>
<keyword evidence="1" id="KW-0067">ATP-binding</keyword>
<dbReference type="InterPro" id="IPR027417">
    <property type="entry name" value="P-loop_NTPase"/>
</dbReference>
<dbReference type="Pfam" id="PF05970">
    <property type="entry name" value="PIF1"/>
    <property type="match status" value="1"/>
</dbReference>
<dbReference type="InterPro" id="IPR049163">
    <property type="entry name" value="Pif1-like_2B_dom"/>
</dbReference>
<evidence type="ECO:0000313" key="4">
    <source>
        <dbReference type="EMBL" id="GBP31912.1"/>
    </source>
</evidence>
<dbReference type="EC" id="5.6.2.3" evidence="1"/>
<evidence type="ECO:0000256" key="1">
    <source>
        <dbReference type="RuleBase" id="RU363044"/>
    </source>
</evidence>
<dbReference type="Pfam" id="PF21530">
    <property type="entry name" value="Pif1_2B_dom"/>
    <property type="match status" value="1"/>
</dbReference>
<feature type="domain" description="DNA helicase Pif1-like 2B" evidence="3">
    <location>
        <begin position="186"/>
        <end position="229"/>
    </location>
</feature>
<keyword evidence="1" id="KW-0347">Helicase</keyword>
<dbReference type="EMBL" id="BGZK01000253">
    <property type="protein sequence ID" value="GBP31912.1"/>
    <property type="molecule type" value="Genomic_DNA"/>
</dbReference>
<dbReference type="STRING" id="151549.A0A4C1V0Z3"/>
<dbReference type="AlphaFoldDB" id="A0A4C1V0Z3"/>
<comment type="catalytic activity">
    <reaction evidence="1">
        <text>ATP + H2O = ADP + phosphate + H(+)</text>
        <dbReference type="Rhea" id="RHEA:13065"/>
        <dbReference type="ChEBI" id="CHEBI:15377"/>
        <dbReference type="ChEBI" id="CHEBI:15378"/>
        <dbReference type="ChEBI" id="CHEBI:30616"/>
        <dbReference type="ChEBI" id="CHEBI:43474"/>
        <dbReference type="ChEBI" id="CHEBI:456216"/>
        <dbReference type="EC" id="5.6.2.3"/>
    </reaction>
</comment>